<dbReference type="NCBIfam" id="TIGR04296">
    <property type="entry name" value="PEFG-CTERM"/>
    <property type="match status" value="1"/>
</dbReference>
<proteinExistence type="predicted"/>
<keyword evidence="1" id="KW-1133">Transmembrane helix</keyword>
<dbReference type="InterPro" id="IPR027560">
    <property type="entry name" value="PEFG-CTERM"/>
</dbReference>
<dbReference type="AlphaFoldDB" id="A0A382FY21"/>
<protein>
    <recommendedName>
        <fullName evidence="3">PEFG-CTERM sorting domain-containing protein</fullName>
    </recommendedName>
</protein>
<name>A0A382FY21_9ZZZZ</name>
<dbReference type="EMBL" id="UINC01052319">
    <property type="protein sequence ID" value="SVB67512.1"/>
    <property type="molecule type" value="Genomic_DNA"/>
</dbReference>
<keyword evidence="1" id="KW-0472">Membrane</keyword>
<evidence type="ECO:0000256" key="1">
    <source>
        <dbReference type="SAM" id="Phobius"/>
    </source>
</evidence>
<keyword evidence="1" id="KW-0812">Transmembrane</keyword>
<gene>
    <name evidence="2" type="ORF">METZ01_LOCUS220366</name>
</gene>
<accession>A0A382FY21</accession>
<evidence type="ECO:0008006" key="3">
    <source>
        <dbReference type="Google" id="ProtNLM"/>
    </source>
</evidence>
<organism evidence="2">
    <name type="scientific">marine metagenome</name>
    <dbReference type="NCBI Taxonomy" id="408172"/>
    <lineage>
        <taxon>unclassified sequences</taxon>
        <taxon>metagenomes</taxon>
        <taxon>ecological metagenomes</taxon>
    </lineage>
</organism>
<sequence length="271" mass="29428">MIRKGLFILIGIMAIASASLALQPIYADDGITIETDSDVYNHSSTIILTGHITVVDQNEVPVVIMVISPNGNIADIAQVSVDSDGVFSTTFNTAGAMMRFDGTYQIQASYGFVETTISIELTNAIESAMTSDTMETAETTLEDAIKDGQINWMIDGGVITSFFVNGDENSIVLYIEATDDGILDITLHEDIIKPFDDGTFFVTVNDEENQDFEQNRNQLSIPFSADTEKITIFGGWAIPEFGTIAIMILVVAIVSIIALSAKTKLSLVPRY</sequence>
<evidence type="ECO:0000313" key="2">
    <source>
        <dbReference type="EMBL" id="SVB67512.1"/>
    </source>
</evidence>
<feature type="transmembrane region" description="Helical" evidence="1">
    <location>
        <begin position="241"/>
        <end position="261"/>
    </location>
</feature>
<reference evidence="2" key="1">
    <citation type="submission" date="2018-05" db="EMBL/GenBank/DDBJ databases">
        <authorList>
            <person name="Lanie J.A."/>
            <person name="Ng W.-L."/>
            <person name="Kazmierczak K.M."/>
            <person name="Andrzejewski T.M."/>
            <person name="Davidsen T.M."/>
            <person name="Wayne K.J."/>
            <person name="Tettelin H."/>
            <person name="Glass J.I."/>
            <person name="Rusch D."/>
            <person name="Podicherti R."/>
            <person name="Tsui H.-C.T."/>
            <person name="Winkler M.E."/>
        </authorList>
    </citation>
    <scope>NUCLEOTIDE SEQUENCE</scope>
</reference>